<evidence type="ECO:0000313" key="2">
    <source>
        <dbReference type="WBParaSite" id="ES5_v2.g18898.t1"/>
    </source>
</evidence>
<sequence length="177" mass="20229">MQVLDFTNLDCLFWKKDTPVLVRLLDKRTGKEVEQKFRHAPFFVFHHANAFEKDGCLVVDYCQFSHPDLHMFDLENMRKGSLSAAQMKDQLAFGSRMIIPIDIEIDNAIDQLAFGSRMIIPIDIEIDSAIVGDDFLKGKGFEKGCKAILKEDGEIWLEQQILSDIGGFDWRDSTSLI</sequence>
<proteinExistence type="predicted"/>
<accession>A0AC34FPA6</accession>
<organism evidence="1 2">
    <name type="scientific">Panagrolaimus sp. ES5</name>
    <dbReference type="NCBI Taxonomy" id="591445"/>
    <lineage>
        <taxon>Eukaryota</taxon>
        <taxon>Metazoa</taxon>
        <taxon>Ecdysozoa</taxon>
        <taxon>Nematoda</taxon>
        <taxon>Chromadorea</taxon>
        <taxon>Rhabditida</taxon>
        <taxon>Tylenchina</taxon>
        <taxon>Panagrolaimomorpha</taxon>
        <taxon>Panagrolaimoidea</taxon>
        <taxon>Panagrolaimidae</taxon>
        <taxon>Panagrolaimus</taxon>
    </lineage>
</organism>
<protein>
    <submittedName>
        <fullName evidence="2">Dioxygenase</fullName>
    </submittedName>
</protein>
<reference evidence="2" key="1">
    <citation type="submission" date="2022-11" db="UniProtKB">
        <authorList>
            <consortium name="WormBaseParasite"/>
        </authorList>
    </citation>
    <scope>IDENTIFICATION</scope>
</reference>
<name>A0AC34FPA6_9BILA</name>
<dbReference type="WBParaSite" id="ES5_v2.g18898.t1">
    <property type="protein sequence ID" value="ES5_v2.g18898.t1"/>
    <property type="gene ID" value="ES5_v2.g18898"/>
</dbReference>
<dbReference type="Proteomes" id="UP000887579">
    <property type="component" value="Unplaced"/>
</dbReference>
<evidence type="ECO:0000313" key="1">
    <source>
        <dbReference type="Proteomes" id="UP000887579"/>
    </source>
</evidence>